<evidence type="ECO:0000313" key="5">
    <source>
        <dbReference type="Proteomes" id="UP000242188"/>
    </source>
</evidence>
<feature type="compositionally biased region" description="Basic and acidic residues" evidence="3">
    <location>
        <begin position="280"/>
        <end position="301"/>
    </location>
</feature>
<feature type="compositionally biased region" description="Basic and acidic residues" evidence="3">
    <location>
        <begin position="152"/>
        <end position="163"/>
    </location>
</feature>
<name>A0A210R2X4_MIZYE</name>
<proteinExistence type="predicted"/>
<keyword evidence="4" id="KW-0648">Protein biosynthesis</keyword>
<dbReference type="GO" id="GO:0003743">
    <property type="term" value="F:translation initiation factor activity"/>
    <property type="evidence" value="ECO:0007669"/>
    <property type="project" value="UniProtKB-KW"/>
</dbReference>
<dbReference type="OrthoDB" id="8916892at2759"/>
<reference evidence="4 5" key="1">
    <citation type="journal article" date="2017" name="Nat. Ecol. Evol.">
        <title>Scallop genome provides insights into evolution of bilaterian karyotype and development.</title>
        <authorList>
            <person name="Wang S."/>
            <person name="Zhang J."/>
            <person name="Jiao W."/>
            <person name="Li J."/>
            <person name="Xun X."/>
            <person name="Sun Y."/>
            <person name="Guo X."/>
            <person name="Huan P."/>
            <person name="Dong B."/>
            <person name="Zhang L."/>
            <person name="Hu X."/>
            <person name="Sun X."/>
            <person name="Wang J."/>
            <person name="Zhao C."/>
            <person name="Wang Y."/>
            <person name="Wang D."/>
            <person name="Huang X."/>
            <person name="Wang R."/>
            <person name="Lv J."/>
            <person name="Li Y."/>
            <person name="Zhang Z."/>
            <person name="Liu B."/>
            <person name="Lu W."/>
            <person name="Hui Y."/>
            <person name="Liang J."/>
            <person name="Zhou Z."/>
            <person name="Hou R."/>
            <person name="Li X."/>
            <person name="Liu Y."/>
            <person name="Li H."/>
            <person name="Ning X."/>
            <person name="Lin Y."/>
            <person name="Zhao L."/>
            <person name="Xing Q."/>
            <person name="Dou J."/>
            <person name="Li Y."/>
            <person name="Mao J."/>
            <person name="Guo H."/>
            <person name="Dou H."/>
            <person name="Li T."/>
            <person name="Mu C."/>
            <person name="Jiang W."/>
            <person name="Fu Q."/>
            <person name="Fu X."/>
            <person name="Miao Y."/>
            <person name="Liu J."/>
            <person name="Yu Q."/>
            <person name="Li R."/>
            <person name="Liao H."/>
            <person name="Li X."/>
            <person name="Kong Y."/>
            <person name="Jiang Z."/>
            <person name="Chourrout D."/>
            <person name="Li R."/>
            <person name="Bao Z."/>
        </authorList>
    </citation>
    <scope>NUCLEOTIDE SEQUENCE [LARGE SCALE GENOMIC DNA]</scope>
    <source>
        <strain evidence="4 5">PY_sf001</strain>
    </source>
</reference>
<accession>A0A210R2X4</accession>
<feature type="region of interest" description="Disordered" evidence="3">
    <location>
        <begin position="526"/>
        <end position="547"/>
    </location>
</feature>
<feature type="region of interest" description="Disordered" evidence="3">
    <location>
        <begin position="211"/>
        <end position="230"/>
    </location>
</feature>
<keyword evidence="2" id="KW-0963">Cytoplasm</keyword>
<comment type="caution">
    <text evidence="4">The sequence shown here is derived from an EMBL/GenBank/DDBJ whole genome shotgun (WGS) entry which is preliminary data.</text>
</comment>
<feature type="region of interest" description="Disordered" evidence="3">
    <location>
        <begin position="1"/>
        <end position="34"/>
    </location>
</feature>
<feature type="region of interest" description="Disordered" evidence="3">
    <location>
        <begin position="757"/>
        <end position="782"/>
    </location>
</feature>
<feature type="compositionally biased region" description="Polar residues" evidence="3">
    <location>
        <begin position="137"/>
        <end position="149"/>
    </location>
</feature>
<feature type="compositionally biased region" description="Basic and acidic residues" evidence="3">
    <location>
        <begin position="9"/>
        <end position="18"/>
    </location>
</feature>
<feature type="region of interest" description="Disordered" evidence="3">
    <location>
        <begin position="388"/>
        <end position="424"/>
    </location>
</feature>
<dbReference type="STRING" id="6573.A0A210R2X4"/>
<feature type="compositionally biased region" description="Basic and acidic residues" evidence="3">
    <location>
        <begin position="241"/>
        <end position="264"/>
    </location>
</feature>
<feature type="compositionally biased region" description="Low complexity" evidence="3">
    <location>
        <begin position="894"/>
        <end position="909"/>
    </location>
</feature>
<dbReference type="Pfam" id="PF10477">
    <property type="entry name" value="EIF4E-T"/>
    <property type="match status" value="1"/>
</dbReference>
<feature type="compositionally biased region" description="Basic and acidic residues" evidence="3">
    <location>
        <begin position="1078"/>
        <end position="1093"/>
    </location>
</feature>
<feature type="compositionally biased region" description="Basic and acidic residues" evidence="3">
    <location>
        <begin position="312"/>
        <end position="323"/>
    </location>
</feature>
<evidence type="ECO:0000256" key="3">
    <source>
        <dbReference type="SAM" id="MobiDB-lite"/>
    </source>
</evidence>
<feature type="region of interest" description="Disordered" evidence="3">
    <location>
        <begin position="840"/>
        <end position="863"/>
    </location>
</feature>
<feature type="region of interest" description="Disordered" evidence="3">
    <location>
        <begin position="560"/>
        <end position="735"/>
    </location>
</feature>
<protein>
    <submittedName>
        <fullName evidence="4">Eukaryotic translation initiation factor 4E transporter</fullName>
    </submittedName>
</protein>
<feature type="compositionally biased region" description="Polar residues" evidence="3">
    <location>
        <begin position="719"/>
        <end position="730"/>
    </location>
</feature>
<evidence type="ECO:0000256" key="1">
    <source>
        <dbReference type="ARBA" id="ARBA00004496"/>
    </source>
</evidence>
<organism evidence="4 5">
    <name type="scientific">Mizuhopecten yessoensis</name>
    <name type="common">Japanese scallop</name>
    <name type="synonym">Patinopecten yessoensis</name>
    <dbReference type="NCBI Taxonomy" id="6573"/>
    <lineage>
        <taxon>Eukaryota</taxon>
        <taxon>Metazoa</taxon>
        <taxon>Spiralia</taxon>
        <taxon>Lophotrochozoa</taxon>
        <taxon>Mollusca</taxon>
        <taxon>Bivalvia</taxon>
        <taxon>Autobranchia</taxon>
        <taxon>Pteriomorphia</taxon>
        <taxon>Pectinida</taxon>
        <taxon>Pectinoidea</taxon>
        <taxon>Pectinidae</taxon>
        <taxon>Mizuhopecten</taxon>
    </lineage>
</organism>
<dbReference type="GO" id="GO:0017148">
    <property type="term" value="P:negative regulation of translation"/>
    <property type="evidence" value="ECO:0007669"/>
    <property type="project" value="TreeGrafter"/>
</dbReference>
<feature type="region of interest" description="Disordered" evidence="3">
    <location>
        <begin position="1075"/>
        <end position="1112"/>
    </location>
</feature>
<dbReference type="EMBL" id="NEDP02000704">
    <property type="protein sequence ID" value="OWF55284.1"/>
    <property type="molecule type" value="Genomic_DNA"/>
</dbReference>
<feature type="compositionally biased region" description="Pro residues" evidence="3">
    <location>
        <begin position="881"/>
        <end position="893"/>
    </location>
</feature>
<feature type="region of interest" description="Disordered" evidence="3">
    <location>
        <begin position="1018"/>
        <end position="1038"/>
    </location>
</feature>
<dbReference type="GO" id="GO:0003729">
    <property type="term" value="F:mRNA binding"/>
    <property type="evidence" value="ECO:0007669"/>
    <property type="project" value="TreeGrafter"/>
</dbReference>
<dbReference type="GO" id="GO:0036464">
    <property type="term" value="C:cytoplasmic ribonucleoprotein granule"/>
    <property type="evidence" value="ECO:0007669"/>
    <property type="project" value="UniProtKB-ARBA"/>
</dbReference>
<feature type="compositionally biased region" description="Basic and acidic residues" evidence="3">
    <location>
        <begin position="172"/>
        <end position="184"/>
    </location>
</feature>
<keyword evidence="4" id="KW-0396">Initiation factor</keyword>
<evidence type="ECO:0000256" key="2">
    <source>
        <dbReference type="ARBA" id="ARBA00022490"/>
    </source>
</evidence>
<evidence type="ECO:0000313" key="4">
    <source>
        <dbReference type="EMBL" id="OWF55284.1"/>
    </source>
</evidence>
<feature type="compositionally biased region" description="Low complexity" evidence="3">
    <location>
        <begin position="849"/>
        <end position="863"/>
    </location>
</feature>
<dbReference type="GO" id="GO:0005634">
    <property type="term" value="C:nucleus"/>
    <property type="evidence" value="ECO:0007669"/>
    <property type="project" value="TreeGrafter"/>
</dbReference>
<dbReference type="InterPro" id="IPR018862">
    <property type="entry name" value="eIF4E-T"/>
</dbReference>
<comment type="subcellular location">
    <subcellularLocation>
        <location evidence="1">Cytoplasm</location>
    </subcellularLocation>
</comment>
<gene>
    <name evidence="4" type="ORF">KP79_PYT16346</name>
</gene>
<feature type="region of interest" description="Disordered" evidence="3">
    <location>
        <begin position="128"/>
        <end position="184"/>
    </location>
</feature>
<keyword evidence="5" id="KW-1185">Reference proteome</keyword>
<feature type="region of interest" description="Disordered" evidence="3">
    <location>
        <begin position="241"/>
        <end position="353"/>
    </location>
</feature>
<dbReference type="PANTHER" id="PTHR12269:SF1">
    <property type="entry name" value="EUKARYOTIC TRANSLATION INITIATION FACTOR 4E TRANSPORTER"/>
    <property type="match status" value="1"/>
</dbReference>
<feature type="compositionally biased region" description="Basic residues" evidence="3">
    <location>
        <begin position="401"/>
        <end position="419"/>
    </location>
</feature>
<sequence>MDPDSSSDSNRDTPKDLGEVITRPDTPGPMPTYHYPRDTLIELQFCPLSKKRPSCLSDEFNTLDGLWDPDRWSRSFDTSRNNSPLTVGDRDKKRMEIQIERDYLMRRRPSDPKERLKEEKDGIVLSPQRRSFGTGCHVSQPTLTRQMSCPSDFKDGNDRDRGPRRIGSGRIQLDRDRGEVTRERVGGERDFRAIRDRFDRDDRDRDRRYDREWDRDGRDSRDSRDPRDRGFRREFEDRDNRRDFGNRHYNSRDSGRRRDYRHEDEPEWFTEGPSSQLDTIELRGFEREKEKETPHRIKEIAEEGDADVSATEGHKTGVADVTDRNGSLETNEPSSPEESNHSDSMQTTSPHGNIFDFNEFFKIDNLPGLNQEGPIPSADIPVVQSRFSQWFGPKPGGSHNSSRHNSRHNSHHNSRHNSRRSSLNDDFGYIVNDLLGGTRSPNVSSPPPDQPILFDQSVFSPANSTFADKPQHHSIDFTGLPNKDAIAPILSNIFQNSIEKHHMGSTSSNFSTQDAEIQLKALLFGKKDSTPSSGTASPGMGSPLNLPGRAKTVAELEADMNQRSSRLPARCFTPPQQPVPPPDIGMVQNFQRQQPPPPPQQHVPLQFQQTPEQHNQQQYQSPPQHNQQMPPHHQLSQQQQMSPHHQLSQQQQMSPQEMQHQIHQHMQQQMSHQMQSQPMMPQQMQPPMMTPQQIQAHLAQQQQQQQQHPQQHPPMPQVSIHQSPHSTPRGSQDEGDLTAFNKLLSLMKAGAAAAVESPPKMAVGRPGSQTVSPPPHLVQQAPAPMPHPSMPPLTNSQAAAAAAQNEFFQALQRNKEQQLQIRHQTMNQMRIQKPLIPQQLQTPPAQMSQPQGNQNNNAQPVNDPIINFIKQNPTIITKPASPTPPPQGTPQPPQSVSSMMGMMQTTSTPRAPSPSAGLMGQNLLSQPPSSPRIASPIMFGQQPPMHLSAPSPINPSQMGQSTSITVPAGSTLTSTATIRPPVVPRVPSPQELIAHTQAIMQTALLKKQLEDQRERFIRKQQDSVSYRAKSPNPMVSMKSAGPNIPQTPIMSMATSQACQTPKPSVSAAFTPTSVMKKMHSDKASEKEKQRQDSVEGENENLGPVKQLIPQDTSHSAVDNLEFIQKMNIEQQQAKENLPATIMTSMTTHGHSSSMPTHQYSNQDLGIPGINSIAASLASQHDSVTLAEQLSQLSTPISVQQKQQQVRALIGQGGFQGSPGQPVSVPVATPGRPIVKGITTTISSAVNSAMTPPVGRPMIGVPRMSTPQLQSKSVEGTPISLQTPSQPHLHRAITGVANPTSVPQVQTPVVSQQKQFSVSPNPLTRPIPPMGAQYGIPITGRIPVQQAMSPNPLLMQQMIQSGISPTAAARVNALNQLNQINHMNHLAMQQQQQPRIMDPRLQGMRGVYPTVANLTPRSSVIPTSLGVPVRTPMGVNVAIGRTVSPHPPTQKLINGPVSPGIPIHTSIPTSLLNGNNNINKQDPNLAKWFGTDVLKQQMTSLPPLPGTGQRMMTLEEIERCQQQAVIN</sequence>
<dbReference type="Proteomes" id="UP000242188">
    <property type="component" value="Unassembled WGS sequence"/>
</dbReference>
<dbReference type="PANTHER" id="PTHR12269">
    <property type="entry name" value="EUKARYOTIC TRANSLATION INITIATION FACTOR 4E TRANSPORTER"/>
    <property type="match status" value="1"/>
</dbReference>
<feature type="compositionally biased region" description="Low complexity" evidence="3">
    <location>
        <begin position="602"/>
        <end position="710"/>
    </location>
</feature>
<feature type="region of interest" description="Disordered" evidence="3">
    <location>
        <begin position="875"/>
        <end position="920"/>
    </location>
</feature>
<feature type="compositionally biased region" description="Low complexity" evidence="3">
    <location>
        <begin position="327"/>
        <end position="337"/>
    </location>
</feature>